<reference evidence="1" key="1">
    <citation type="submission" date="2020-05" db="EMBL/GenBank/DDBJ databases">
        <authorList>
            <person name="Chiriac C."/>
            <person name="Salcher M."/>
            <person name="Ghai R."/>
            <person name="Kavagutti S V."/>
        </authorList>
    </citation>
    <scope>NUCLEOTIDE SEQUENCE</scope>
</reference>
<dbReference type="EMBL" id="CAEZWB010000064">
    <property type="protein sequence ID" value="CAB4647475.1"/>
    <property type="molecule type" value="Genomic_DNA"/>
</dbReference>
<accession>A0A6J6KH62</accession>
<name>A0A6J6KH62_9ZZZZ</name>
<organism evidence="1">
    <name type="scientific">freshwater metagenome</name>
    <dbReference type="NCBI Taxonomy" id="449393"/>
    <lineage>
        <taxon>unclassified sequences</taxon>
        <taxon>metagenomes</taxon>
        <taxon>ecological metagenomes</taxon>
    </lineage>
</organism>
<dbReference type="AlphaFoldDB" id="A0A6J6KH62"/>
<sequence length="196" mass="21097">MAYVVHPLAMIGGMRKPKEALHILVADTDDVVGLVGSRLLLAALDNKNVDVAVKVQVAVQSPSAVNLPLPSLPQLPNLVALISQQVKVASPRFSRRASLVLGFSGVNEQVVSNVRSAGSTVPVINLCSFVPALETDLGQIKGNKTIKNLHDSAHRFAANNNVLDCDVCERHREDDESYWLNIADICARFAVAISKK</sequence>
<proteinExistence type="predicted"/>
<protein>
    <submittedName>
        <fullName evidence="1">Unannotated protein</fullName>
    </submittedName>
</protein>
<evidence type="ECO:0000313" key="1">
    <source>
        <dbReference type="EMBL" id="CAB4647475.1"/>
    </source>
</evidence>
<gene>
    <name evidence="1" type="ORF">UFOPK2166_00611</name>
</gene>